<organism evidence="15 16">
    <name type="scientific">Halomonas binhaiensis</name>
    <dbReference type="NCBI Taxonomy" id="2562282"/>
    <lineage>
        <taxon>Bacteria</taxon>
        <taxon>Pseudomonadati</taxon>
        <taxon>Pseudomonadota</taxon>
        <taxon>Gammaproteobacteria</taxon>
        <taxon>Oceanospirillales</taxon>
        <taxon>Halomonadaceae</taxon>
        <taxon>Halomonas</taxon>
    </lineage>
</organism>
<evidence type="ECO:0000256" key="2">
    <source>
        <dbReference type="ARBA" id="ARBA00022448"/>
    </source>
</evidence>
<evidence type="ECO:0000256" key="12">
    <source>
        <dbReference type="SAM" id="MobiDB-lite"/>
    </source>
</evidence>
<evidence type="ECO:0000256" key="4">
    <source>
        <dbReference type="ARBA" id="ARBA00022692"/>
    </source>
</evidence>
<evidence type="ECO:0000256" key="7">
    <source>
        <dbReference type="ARBA" id="ARBA00022958"/>
    </source>
</evidence>
<dbReference type="SUPFAM" id="SSF81324">
    <property type="entry name" value="Voltage-gated potassium channels"/>
    <property type="match status" value="1"/>
</dbReference>
<evidence type="ECO:0000256" key="5">
    <source>
        <dbReference type="ARBA" id="ARBA00022826"/>
    </source>
</evidence>
<keyword evidence="5" id="KW-0631">Potassium channel</keyword>
<dbReference type="InterPro" id="IPR027359">
    <property type="entry name" value="Volt_channel_dom_sf"/>
</dbReference>
<feature type="region of interest" description="Disordered" evidence="12">
    <location>
        <begin position="254"/>
        <end position="277"/>
    </location>
</feature>
<evidence type="ECO:0000259" key="14">
    <source>
        <dbReference type="Pfam" id="PF00520"/>
    </source>
</evidence>
<dbReference type="Pfam" id="PF00520">
    <property type="entry name" value="Ion_trans"/>
    <property type="match status" value="1"/>
</dbReference>
<feature type="domain" description="Ion transport" evidence="14">
    <location>
        <begin position="7"/>
        <end position="214"/>
    </location>
</feature>
<evidence type="ECO:0000256" key="1">
    <source>
        <dbReference type="ARBA" id="ARBA00004141"/>
    </source>
</evidence>
<dbReference type="GO" id="GO:0001508">
    <property type="term" value="P:action potential"/>
    <property type="evidence" value="ECO:0007669"/>
    <property type="project" value="TreeGrafter"/>
</dbReference>
<keyword evidence="8 13" id="KW-1133">Transmembrane helix</keyword>
<dbReference type="Gene3D" id="1.20.5.110">
    <property type="match status" value="1"/>
</dbReference>
<dbReference type="EMBL" id="CP038437">
    <property type="protein sequence ID" value="QEM83311.1"/>
    <property type="molecule type" value="Genomic_DNA"/>
</dbReference>
<evidence type="ECO:0000256" key="3">
    <source>
        <dbReference type="ARBA" id="ARBA00022538"/>
    </source>
</evidence>
<dbReference type="AlphaFoldDB" id="A0A5C1NKV0"/>
<keyword evidence="6" id="KW-0851">Voltage-gated channel</keyword>
<evidence type="ECO:0000256" key="10">
    <source>
        <dbReference type="ARBA" id="ARBA00023136"/>
    </source>
</evidence>
<keyword evidence="4 13" id="KW-0812">Transmembrane</keyword>
<dbReference type="InterPro" id="IPR005821">
    <property type="entry name" value="Ion_trans_dom"/>
</dbReference>
<evidence type="ECO:0000256" key="6">
    <source>
        <dbReference type="ARBA" id="ARBA00022882"/>
    </source>
</evidence>
<dbReference type="InterPro" id="IPR028325">
    <property type="entry name" value="VG_K_chnl"/>
</dbReference>
<dbReference type="KEGG" id="hbh:E4T21_18430"/>
<evidence type="ECO:0000256" key="13">
    <source>
        <dbReference type="SAM" id="Phobius"/>
    </source>
</evidence>
<protein>
    <submittedName>
        <fullName evidence="15">Ion transporter</fullName>
    </submittedName>
</protein>
<accession>A0A5C1NKV0</accession>
<evidence type="ECO:0000313" key="16">
    <source>
        <dbReference type="Proteomes" id="UP000324285"/>
    </source>
</evidence>
<keyword evidence="3" id="KW-0633">Potassium transport</keyword>
<dbReference type="Proteomes" id="UP000324285">
    <property type="component" value="Chromosome"/>
</dbReference>
<name>A0A5C1NKV0_9GAMM</name>
<keyword evidence="2" id="KW-0813">Transport</keyword>
<feature type="transmembrane region" description="Helical" evidence="13">
    <location>
        <begin position="71"/>
        <end position="87"/>
    </location>
</feature>
<evidence type="ECO:0000256" key="11">
    <source>
        <dbReference type="ARBA" id="ARBA00023303"/>
    </source>
</evidence>
<evidence type="ECO:0000256" key="8">
    <source>
        <dbReference type="ARBA" id="ARBA00022989"/>
    </source>
</evidence>
<keyword evidence="16" id="KW-1185">Reference proteome</keyword>
<dbReference type="GO" id="GO:0005249">
    <property type="term" value="F:voltage-gated potassium channel activity"/>
    <property type="evidence" value="ECO:0007669"/>
    <property type="project" value="InterPro"/>
</dbReference>
<feature type="transmembrane region" description="Helical" evidence="13">
    <location>
        <begin position="183"/>
        <end position="208"/>
    </location>
</feature>
<evidence type="ECO:0000256" key="9">
    <source>
        <dbReference type="ARBA" id="ARBA00023065"/>
    </source>
</evidence>
<keyword evidence="7" id="KW-0630">Potassium</keyword>
<dbReference type="GO" id="GO:0008076">
    <property type="term" value="C:voltage-gated potassium channel complex"/>
    <property type="evidence" value="ECO:0007669"/>
    <property type="project" value="InterPro"/>
</dbReference>
<feature type="transmembrane region" description="Helical" evidence="13">
    <location>
        <begin position="7"/>
        <end position="30"/>
    </location>
</feature>
<dbReference type="PANTHER" id="PTHR11537">
    <property type="entry name" value="VOLTAGE-GATED POTASSIUM CHANNEL"/>
    <property type="match status" value="1"/>
</dbReference>
<sequence>MKHERLSLFQLLIVLLSIYVIGAMVVQSLYELPEEIDTLIDKLDVLVCIFFFADFVVRFRAAESKWRFMRWGWIDLLASIPVGYFYAGRALRVIQVIRLLRAFKSMHAIWELLFRNKAKGIFASVASASVVLIIIGSTVILLVEGPNPGSSINTAEEAIWWSIVTVTTVGYGDYYPVTTLGRVVAIMLMVAGVGLFGSFAAYVGSLFVDEQEDESGRLHRANRQMMRELYKEIIELRQEVSLLRDELAVQRGAREEDQALAGETAAPLPAGKEEGDA</sequence>
<dbReference type="PANTHER" id="PTHR11537:SF254">
    <property type="entry name" value="POTASSIUM VOLTAGE-GATED CHANNEL PROTEIN SHAB"/>
    <property type="match status" value="1"/>
</dbReference>
<dbReference type="Gene3D" id="1.20.120.350">
    <property type="entry name" value="Voltage-gated potassium channels. Chain C"/>
    <property type="match status" value="1"/>
</dbReference>
<proteinExistence type="predicted"/>
<dbReference type="PRINTS" id="PR00169">
    <property type="entry name" value="KCHANNEL"/>
</dbReference>
<feature type="transmembrane region" description="Helical" evidence="13">
    <location>
        <begin position="121"/>
        <end position="143"/>
    </location>
</feature>
<comment type="subcellular location">
    <subcellularLocation>
        <location evidence="1">Membrane</location>
        <topology evidence="1">Multi-pass membrane protein</topology>
    </subcellularLocation>
</comment>
<keyword evidence="11" id="KW-0407">Ion channel</keyword>
<dbReference type="OrthoDB" id="9813518at2"/>
<gene>
    <name evidence="15" type="ORF">E4T21_18430</name>
</gene>
<reference evidence="15" key="1">
    <citation type="submission" date="2021-02" db="EMBL/GenBank/DDBJ databases">
        <title>Strain Y2R2, a novel species of the genus Halomonas.</title>
        <authorList>
            <person name="Huang H."/>
        </authorList>
    </citation>
    <scope>NUCLEOTIDE SEQUENCE</scope>
    <source>
        <strain evidence="15">Y2R2</strain>
    </source>
</reference>
<keyword evidence="9" id="KW-0406">Ion transport</keyword>
<dbReference type="Gene3D" id="1.10.287.70">
    <property type="match status" value="1"/>
</dbReference>
<keyword evidence="10 13" id="KW-0472">Membrane</keyword>
<evidence type="ECO:0000313" key="15">
    <source>
        <dbReference type="EMBL" id="QEM83311.1"/>
    </source>
</evidence>